<dbReference type="Pfam" id="PF15882">
    <property type="entry name" value="DUF4735"/>
    <property type="match status" value="1"/>
</dbReference>
<feature type="region of interest" description="Disordered" evidence="1">
    <location>
        <begin position="550"/>
        <end position="681"/>
    </location>
</feature>
<keyword evidence="2" id="KW-1133">Transmembrane helix</keyword>
<dbReference type="PANTHER" id="PTHR33539:SF1">
    <property type="entry name" value="UPF0764 PROTEIN C16ORF89"/>
    <property type="match status" value="1"/>
</dbReference>
<organism evidence="4 5">
    <name type="scientific">Owenia fusiformis</name>
    <name type="common">Polychaete worm</name>
    <dbReference type="NCBI Taxonomy" id="6347"/>
    <lineage>
        <taxon>Eukaryota</taxon>
        <taxon>Metazoa</taxon>
        <taxon>Spiralia</taxon>
        <taxon>Lophotrochozoa</taxon>
        <taxon>Annelida</taxon>
        <taxon>Polychaeta</taxon>
        <taxon>Sedentaria</taxon>
        <taxon>Canalipalpata</taxon>
        <taxon>Sabellida</taxon>
        <taxon>Oweniida</taxon>
        <taxon>Oweniidae</taxon>
        <taxon>Owenia</taxon>
    </lineage>
</organism>
<proteinExistence type="predicted"/>
<keyword evidence="5" id="KW-1185">Reference proteome</keyword>
<feature type="compositionally biased region" description="Acidic residues" evidence="1">
    <location>
        <begin position="560"/>
        <end position="573"/>
    </location>
</feature>
<evidence type="ECO:0000256" key="3">
    <source>
        <dbReference type="SAM" id="SignalP"/>
    </source>
</evidence>
<dbReference type="EMBL" id="CAIIXF020000008">
    <property type="protein sequence ID" value="CAH1792135.1"/>
    <property type="molecule type" value="Genomic_DNA"/>
</dbReference>
<keyword evidence="2" id="KW-0472">Membrane</keyword>
<reference evidence="4" key="1">
    <citation type="submission" date="2022-03" db="EMBL/GenBank/DDBJ databases">
        <authorList>
            <person name="Martin C."/>
        </authorList>
    </citation>
    <scope>NUCLEOTIDE SEQUENCE</scope>
</reference>
<protein>
    <submittedName>
        <fullName evidence="4">Uncharacterized protein</fullName>
    </submittedName>
</protein>
<feature type="region of interest" description="Disordered" evidence="1">
    <location>
        <begin position="382"/>
        <end position="402"/>
    </location>
</feature>
<evidence type="ECO:0000313" key="4">
    <source>
        <dbReference type="EMBL" id="CAH1792135.1"/>
    </source>
</evidence>
<feature type="compositionally biased region" description="Low complexity" evidence="1">
    <location>
        <begin position="459"/>
        <end position="479"/>
    </location>
</feature>
<accession>A0A8S4PG19</accession>
<evidence type="ECO:0000313" key="5">
    <source>
        <dbReference type="Proteomes" id="UP000749559"/>
    </source>
</evidence>
<feature type="region of interest" description="Disordered" evidence="1">
    <location>
        <begin position="459"/>
        <end position="483"/>
    </location>
</feature>
<keyword evidence="2" id="KW-0812">Transmembrane</keyword>
<feature type="transmembrane region" description="Helical" evidence="2">
    <location>
        <begin position="732"/>
        <end position="752"/>
    </location>
</feature>
<dbReference type="GO" id="GO:0016020">
    <property type="term" value="C:membrane"/>
    <property type="evidence" value="ECO:0007669"/>
    <property type="project" value="TreeGrafter"/>
</dbReference>
<keyword evidence="3" id="KW-0732">Signal</keyword>
<feature type="chain" id="PRO_5035912568" evidence="3">
    <location>
        <begin position="19"/>
        <end position="766"/>
    </location>
</feature>
<feature type="compositionally biased region" description="Basic and acidic residues" evidence="1">
    <location>
        <begin position="662"/>
        <end position="678"/>
    </location>
</feature>
<feature type="compositionally biased region" description="Acidic residues" evidence="1">
    <location>
        <begin position="616"/>
        <end position="629"/>
    </location>
</feature>
<name>A0A8S4PG19_OWEFU</name>
<feature type="non-terminal residue" evidence="4">
    <location>
        <position position="766"/>
    </location>
</feature>
<dbReference type="GO" id="GO:0005829">
    <property type="term" value="C:cytosol"/>
    <property type="evidence" value="ECO:0007669"/>
    <property type="project" value="TreeGrafter"/>
</dbReference>
<dbReference type="Proteomes" id="UP000749559">
    <property type="component" value="Unassembled WGS sequence"/>
</dbReference>
<gene>
    <name evidence="4" type="ORF">OFUS_LOCUS17148</name>
</gene>
<evidence type="ECO:0000256" key="1">
    <source>
        <dbReference type="SAM" id="MobiDB-lite"/>
    </source>
</evidence>
<dbReference type="OrthoDB" id="5949187at2759"/>
<feature type="compositionally biased region" description="Acidic residues" evidence="1">
    <location>
        <begin position="588"/>
        <end position="608"/>
    </location>
</feature>
<feature type="signal peptide" evidence="3">
    <location>
        <begin position="1"/>
        <end position="18"/>
    </location>
</feature>
<sequence length="766" mass="88630">SGNTEVCLFFLIFTVVSASHVPTLSNVIHTLERMISYYKNNYKEFNLDGIFGLRLLEGQVKLLIEDDNKGKFSNIPPQPTFEITKKQLLSKLQEFLHTAKNISDLSLPFVAKNNIDYFHNMKELVSTPYGMWRTPRRIDPGRRWSKDVIEKRELRYMSEELSDECMMELLGTGRIDKKKCIISDKCFKVMTTKGMQDYSVTHQLLWVMVAERMGCNTQLAEFFKSKNSNIDDHVLEFCTNNYFEMQEVLRIQKGIILPIYQDLFLEVQFVCPLFGFYQFLNMTYLQQILSWQYPNGCYGKMNKVTGVDPLAKRQVEKKLFREDVDDDNDEYDYNQNKGHQLLNNMIYDTKDDNKAKPADDLNIHKAAENQKVNMMQLANQQDPNANKAADDSFDDNSHNSPIDSPNIGFVQVDNKHIQMFGDQDNNVLNKQSEKAYNQAETLNRDTADHVNAQMRDSLNNKGNNNAVHNGNVDNNWNDPNMDDAKQIQDSYHVKDNPLVQTRRLLVEQTLEDGCLSHKTAVASGALIVYLRYMLELGPYLNDTTQLSKIEPIKQNGENDPGNDDDSVNLDEDNNVAAPDNGNVHSHDDDTDNNAEEEEDQNGEDEDEDKEQKNYKDDEDDNNYEEDEENGPNQKEQHKKLHAHRGLPPIPKDMVNNDLNTDDNSHETHDYYNSEKEDSNTANKIQDNSKHIYIDNNIHKIQDSTKHKNRDFHVDESHIYPGVNNTTLQPSSLMTYLVILPGIGVMFVMYKFIKRRRIRIRYRSVLH</sequence>
<evidence type="ECO:0000256" key="2">
    <source>
        <dbReference type="SAM" id="Phobius"/>
    </source>
</evidence>
<dbReference type="PANTHER" id="PTHR33539">
    <property type="entry name" value="UPF0764 PROTEIN C16ORF89"/>
    <property type="match status" value="1"/>
</dbReference>
<comment type="caution">
    <text evidence="4">The sequence shown here is derived from an EMBL/GenBank/DDBJ whole genome shotgun (WGS) entry which is preliminary data.</text>
</comment>
<dbReference type="AlphaFoldDB" id="A0A8S4PG19"/>
<dbReference type="InterPro" id="IPR031751">
    <property type="entry name" value="DUF4735"/>
</dbReference>